<keyword evidence="1" id="KW-0812">Transmembrane</keyword>
<dbReference type="Proteomes" id="UP000823632">
    <property type="component" value="Unassembled WGS sequence"/>
</dbReference>
<dbReference type="Pfam" id="PF07963">
    <property type="entry name" value="N_methyl"/>
    <property type="match status" value="1"/>
</dbReference>
<dbReference type="InterPro" id="IPR012902">
    <property type="entry name" value="N_methyl_site"/>
</dbReference>
<accession>A0A9D9GZI2</accession>
<feature type="transmembrane region" description="Helical" evidence="1">
    <location>
        <begin position="21"/>
        <end position="43"/>
    </location>
</feature>
<organism evidence="3 4">
    <name type="scientific">Candidatus Scatousia excrementipullorum</name>
    <dbReference type="NCBI Taxonomy" id="2840936"/>
    <lineage>
        <taxon>Bacteria</taxon>
        <taxon>Candidatus Scatousia</taxon>
    </lineage>
</organism>
<reference evidence="3" key="1">
    <citation type="submission" date="2020-10" db="EMBL/GenBank/DDBJ databases">
        <authorList>
            <person name="Gilroy R."/>
        </authorList>
    </citation>
    <scope>NUCLEOTIDE SEQUENCE</scope>
    <source>
        <strain evidence="3">10192</strain>
    </source>
</reference>
<dbReference type="EMBL" id="JADIND010000113">
    <property type="protein sequence ID" value="MBO8430806.1"/>
    <property type="molecule type" value="Genomic_DNA"/>
</dbReference>
<dbReference type="Gene3D" id="3.30.700.10">
    <property type="entry name" value="Glycoprotein, Type 4 Pilin"/>
    <property type="match status" value="1"/>
</dbReference>
<comment type="caution">
    <text evidence="3">The sequence shown here is derived from an EMBL/GenBank/DDBJ whole genome shotgun (WGS) entry which is preliminary data.</text>
</comment>
<name>A0A9D9GZI2_9BACT</name>
<keyword evidence="1" id="KW-1133">Transmembrane helix</keyword>
<evidence type="ECO:0000313" key="4">
    <source>
        <dbReference type="Proteomes" id="UP000823632"/>
    </source>
</evidence>
<evidence type="ECO:0000259" key="2">
    <source>
        <dbReference type="Pfam" id="PF20318"/>
    </source>
</evidence>
<sequence length="254" mass="28201">MNTVFLQLKKSLTHENKFQRKGFTLAEVLITLGIIGVVAAMTLPSVIGNYQKVQTVSQLKKVYTTLNQAFKRSEADNESSVYWKTGGTPQEYFNTYWKPYLNVLRYCSGGMGEKDCNYKSSTPWKRANGLQDALLVVYDAQRVPFILSDGTFVSILTHSGYGSAEGSVTDGVVNGNTGGADRRILIDLNASGNPNQFGKDVFLFERVPGKGIMAYGYQEDKNTINENCSKDGSGFMCAAKLMQDGWQIKDNYPW</sequence>
<dbReference type="Pfam" id="PF20318">
    <property type="entry name" value="DUF6613"/>
    <property type="match status" value="1"/>
</dbReference>
<dbReference type="InterPro" id="IPR045584">
    <property type="entry name" value="Pilin-like"/>
</dbReference>
<dbReference type="InterPro" id="IPR046721">
    <property type="entry name" value="DUF6613"/>
</dbReference>
<protein>
    <submittedName>
        <fullName evidence="3">Type II secretion system protein</fullName>
    </submittedName>
</protein>
<keyword evidence="1" id="KW-0472">Membrane</keyword>
<reference evidence="3" key="2">
    <citation type="journal article" date="2021" name="PeerJ">
        <title>Extensive microbial diversity within the chicken gut microbiome revealed by metagenomics and culture.</title>
        <authorList>
            <person name="Gilroy R."/>
            <person name="Ravi A."/>
            <person name="Getino M."/>
            <person name="Pursley I."/>
            <person name="Horton D.L."/>
            <person name="Alikhan N.F."/>
            <person name="Baker D."/>
            <person name="Gharbi K."/>
            <person name="Hall N."/>
            <person name="Watson M."/>
            <person name="Adriaenssens E.M."/>
            <person name="Foster-Nyarko E."/>
            <person name="Jarju S."/>
            <person name="Secka A."/>
            <person name="Antonio M."/>
            <person name="Oren A."/>
            <person name="Chaudhuri R.R."/>
            <person name="La Ragione R."/>
            <person name="Hildebrand F."/>
            <person name="Pallen M.J."/>
        </authorList>
    </citation>
    <scope>NUCLEOTIDE SEQUENCE</scope>
    <source>
        <strain evidence="3">10192</strain>
    </source>
</reference>
<dbReference type="NCBIfam" id="TIGR02532">
    <property type="entry name" value="IV_pilin_GFxxxE"/>
    <property type="match status" value="1"/>
</dbReference>
<gene>
    <name evidence="3" type="ORF">IAC76_05410</name>
</gene>
<dbReference type="AlphaFoldDB" id="A0A9D9GZI2"/>
<dbReference type="SUPFAM" id="SSF54523">
    <property type="entry name" value="Pili subunits"/>
    <property type="match status" value="1"/>
</dbReference>
<evidence type="ECO:0000256" key="1">
    <source>
        <dbReference type="SAM" id="Phobius"/>
    </source>
</evidence>
<proteinExistence type="predicted"/>
<feature type="domain" description="DUF6613" evidence="2">
    <location>
        <begin position="46"/>
        <end position="105"/>
    </location>
</feature>
<evidence type="ECO:0000313" key="3">
    <source>
        <dbReference type="EMBL" id="MBO8430806.1"/>
    </source>
</evidence>